<protein>
    <submittedName>
        <fullName evidence="1">Uncharacterized protein</fullName>
    </submittedName>
</protein>
<reference evidence="1" key="2">
    <citation type="journal article" date="2015" name="Data Brief">
        <title>Shoot transcriptome of the giant reed, Arundo donax.</title>
        <authorList>
            <person name="Barrero R.A."/>
            <person name="Guerrero F.D."/>
            <person name="Moolhuijzen P."/>
            <person name="Goolsby J.A."/>
            <person name="Tidwell J."/>
            <person name="Bellgard S.E."/>
            <person name="Bellgard M.I."/>
        </authorList>
    </citation>
    <scope>NUCLEOTIDE SEQUENCE</scope>
    <source>
        <tissue evidence="1">Shoot tissue taken approximately 20 cm above the soil surface</tissue>
    </source>
</reference>
<organism evidence="1">
    <name type="scientific">Arundo donax</name>
    <name type="common">Giant reed</name>
    <name type="synonym">Donax arundinaceus</name>
    <dbReference type="NCBI Taxonomy" id="35708"/>
    <lineage>
        <taxon>Eukaryota</taxon>
        <taxon>Viridiplantae</taxon>
        <taxon>Streptophyta</taxon>
        <taxon>Embryophyta</taxon>
        <taxon>Tracheophyta</taxon>
        <taxon>Spermatophyta</taxon>
        <taxon>Magnoliopsida</taxon>
        <taxon>Liliopsida</taxon>
        <taxon>Poales</taxon>
        <taxon>Poaceae</taxon>
        <taxon>PACMAD clade</taxon>
        <taxon>Arundinoideae</taxon>
        <taxon>Arundineae</taxon>
        <taxon>Arundo</taxon>
    </lineage>
</organism>
<accession>A0A0A9B1C2</accession>
<dbReference type="AlphaFoldDB" id="A0A0A9B1C2"/>
<evidence type="ECO:0000313" key="1">
    <source>
        <dbReference type="EMBL" id="JAD57799.1"/>
    </source>
</evidence>
<sequence length="34" mass="4071">MIAFKSCIAQKWRILIPILALRNFIKLNIIMLRE</sequence>
<proteinExistence type="predicted"/>
<name>A0A0A9B1C2_ARUDO</name>
<reference evidence="1" key="1">
    <citation type="submission" date="2014-09" db="EMBL/GenBank/DDBJ databases">
        <authorList>
            <person name="Magalhaes I.L.F."/>
            <person name="Oliveira U."/>
            <person name="Santos F.R."/>
            <person name="Vidigal T.H.D.A."/>
            <person name="Brescovit A.D."/>
            <person name="Santos A.J."/>
        </authorList>
    </citation>
    <scope>NUCLEOTIDE SEQUENCE</scope>
    <source>
        <tissue evidence="1">Shoot tissue taken approximately 20 cm above the soil surface</tissue>
    </source>
</reference>
<dbReference type="EMBL" id="GBRH01240096">
    <property type="protein sequence ID" value="JAD57799.1"/>
    <property type="molecule type" value="Transcribed_RNA"/>
</dbReference>